<evidence type="ECO:0000313" key="1">
    <source>
        <dbReference type="EMBL" id="AWK60032.1"/>
    </source>
</evidence>
<dbReference type="EMBL" id="MF374350">
    <property type="protein sequence ID" value="AWK60032.1"/>
    <property type="molecule type" value="Genomic_DNA"/>
</dbReference>
<evidence type="ECO:0000313" key="2">
    <source>
        <dbReference type="EMBL" id="AWK60089.1"/>
    </source>
</evidence>
<sequence length="36" mass="4274">MNTKDAKGNFKEKDAEMLDAKLQKYSLLLFYDFDQN</sequence>
<proteinExistence type="predicted"/>
<reference evidence="1" key="1">
    <citation type="submission" date="2017-06" db="EMBL/GenBank/DDBJ databases">
        <title>T3SS gene cluster in Vibrio cholerae nonO1/nonO139 isolated in Russia.</title>
        <authorList>
            <person name="Monakhova E.V."/>
            <person name="Omel'chuk E.V."/>
            <person name="Pisanov R.V."/>
            <person name="Arkhangel'skaya I.V."/>
        </authorList>
    </citation>
    <scope>NUCLEOTIDE SEQUENCE</scope>
    <source>
        <strain evidence="1">R-9771</strain>
    </source>
</reference>
<dbReference type="EMBL" id="MF374352">
    <property type="protein sequence ID" value="AWK60089.1"/>
    <property type="molecule type" value="Genomic_DNA"/>
</dbReference>
<reference evidence="2" key="2">
    <citation type="submission" date="2017-06" db="EMBL/GenBank/DDBJ databases">
        <title>T3SS gene cluster in Vibrio cholerae O1.</title>
        <authorList>
            <person name="Monakhova E.V."/>
            <person name="Omel'chuk E.P."/>
            <person name="Pisanov R.V."/>
            <person name="Ezhova M.I."/>
        </authorList>
    </citation>
    <scope>NUCLEOTIDE SEQUENCE</scope>
    <source>
        <strain evidence="2">R-13169</strain>
    </source>
</reference>
<organism evidence="1">
    <name type="scientific">Vibrio cholerae</name>
    <dbReference type="NCBI Taxonomy" id="666"/>
    <lineage>
        <taxon>Bacteria</taxon>
        <taxon>Pseudomonadati</taxon>
        <taxon>Pseudomonadota</taxon>
        <taxon>Gammaproteobacteria</taxon>
        <taxon>Vibrionales</taxon>
        <taxon>Vibrionaceae</taxon>
        <taxon>Vibrio</taxon>
    </lineage>
</organism>
<name>A0A2U8JDT9_VIBCL</name>
<accession>A0A2U8JDT9</accession>
<dbReference type="AlphaFoldDB" id="A0A2U8JDT9"/>
<protein>
    <submittedName>
        <fullName evidence="1">Uncharacterized protein</fullName>
    </submittedName>
</protein>